<proteinExistence type="predicted"/>
<organism evidence="1 2">
    <name type="scientific">Blautia wexlerae</name>
    <dbReference type="NCBI Taxonomy" id="418240"/>
    <lineage>
        <taxon>Bacteria</taxon>
        <taxon>Bacillati</taxon>
        <taxon>Bacillota</taxon>
        <taxon>Clostridia</taxon>
        <taxon>Lachnospirales</taxon>
        <taxon>Lachnospiraceae</taxon>
        <taxon>Blautia</taxon>
    </lineage>
</organism>
<dbReference type="AlphaFoldDB" id="A0A173ZJ65"/>
<accession>A0A173ZJ65</accession>
<dbReference type="RefSeq" id="WP_008707117.1">
    <property type="nucleotide sequence ID" value="NZ_BTHH01000004.1"/>
</dbReference>
<evidence type="ECO:0000313" key="2">
    <source>
        <dbReference type="Proteomes" id="UP000095431"/>
    </source>
</evidence>
<dbReference type="Proteomes" id="UP000095431">
    <property type="component" value="Unassembled WGS sequence"/>
</dbReference>
<sequence>MKIRMDFVTNSSSSSFILARNERLNEKQKDKIIEYVEKTFLGKRILTPESTEEEIQKILDENVFGEEERDAVRKALHDGKMIYSDCVCFEDCLYNYESVYEDIWEIMQENSDGDFEEIDGDLSY</sequence>
<dbReference type="eggNOG" id="ENOG5032V0U">
    <property type="taxonomic scope" value="Bacteria"/>
</dbReference>
<name>A0A173ZJ65_9FIRM</name>
<dbReference type="EMBL" id="CYZN01000005">
    <property type="protein sequence ID" value="CUN75843.1"/>
    <property type="molecule type" value="Genomic_DNA"/>
</dbReference>
<evidence type="ECO:0000313" key="1">
    <source>
        <dbReference type="EMBL" id="CUN75843.1"/>
    </source>
</evidence>
<dbReference type="GeneID" id="75077083"/>
<protein>
    <submittedName>
        <fullName evidence="1">Uncharacterized protein</fullName>
    </submittedName>
</protein>
<reference evidence="1 2" key="1">
    <citation type="submission" date="2015-09" db="EMBL/GenBank/DDBJ databases">
        <authorList>
            <consortium name="Pathogen Informatics"/>
        </authorList>
    </citation>
    <scope>NUCLEOTIDE SEQUENCE [LARGE SCALE GENOMIC DNA]</scope>
    <source>
        <strain evidence="1 2">2789STDY5834863</strain>
    </source>
</reference>
<gene>
    <name evidence="1" type="ORF">ERS852478_01003</name>
</gene>